<dbReference type="AlphaFoldDB" id="A0A1G2TX01"/>
<gene>
    <name evidence="1" type="ORF">A3A96_04380</name>
</gene>
<comment type="caution">
    <text evidence="1">The sequence shown here is derived from an EMBL/GenBank/DDBJ whole genome shotgun (WGS) entry which is preliminary data.</text>
</comment>
<proteinExistence type="predicted"/>
<protein>
    <submittedName>
        <fullName evidence="1">Uncharacterized protein</fullName>
    </submittedName>
</protein>
<evidence type="ECO:0000313" key="2">
    <source>
        <dbReference type="Proteomes" id="UP000177707"/>
    </source>
</evidence>
<sequence length="83" mass="9186">MSDKAVSLTPFTSKEAEYCPGNWIAICGNQGCDFSTRTFPASGIEEAKKIALERHSRTSNPNDFQHSRHCYAPKIIAGRVPDE</sequence>
<reference evidence="1 2" key="1">
    <citation type="journal article" date="2016" name="Nat. Commun.">
        <title>Thousands of microbial genomes shed light on interconnected biogeochemical processes in an aquifer system.</title>
        <authorList>
            <person name="Anantharaman K."/>
            <person name="Brown C.T."/>
            <person name="Hug L.A."/>
            <person name="Sharon I."/>
            <person name="Castelle C.J."/>
            <person name="Probst A.J."/>
            <person name="Thomas B.C."/>
            <person name="Singh A."/>
            <person name="Wilkins M.J."/>
            <person name="Karaoz U."/>
            <person name="Brodie E.L."/>
            <person name="Williams K.H."/>
            <person name="Hubbard S.S."/>
            <person name="Banfield J.F."/>
        </authorList>
    </citation>
    <scope>NUCLEOTIDE SEQUENCE [LARGE SCALE GENOMIC DNA]</scope>
</reference>
<organism evidence="1 2">
    <name type="scientific">Candidatus Zambryskibacteria bacterium RIFCSPLOWO2_01_FULL_39_39</name>
    <dbReference type="NCBI Taxonomy" id="1802758"/>
    <lineage>
        <taxon>Bacteria</taxon>
        <taxon>Candidatus Zambryskiibacteriota</taxon>
    </lineage>
</organism>
<dbReference type="STRING" id="1802758.A3A96_04380"/>
<dbReference type="Proteomes" id="UP000177707">
    <property type="component" value="Unassembled WGS sequence"/>
</dbReference>
<evidence type="ECO:0000313" key="1">
    <source>
        <dbReference type="EMBL" id="OHB01764.1"/>
    </source>
</evidence>
<accession>A0A1G2TX01</accession>
<dbReference type="EMBL" id="MHWB01000010">
    <property type="protein sequence ID" value="OHB01764.1"/>
    <property type="molecule type" value="Genomic_DNA"/>
</dbReference>
<name>A0A1G2TX01_9BACT</name>